<dbReference type="OrthoDB" id="35291at2157"/>
<sequence length="74" mass="8615">MKVLETSEVCPVVILKVMRLWRSLTPPSEEEIIVKSPWEAVAQELEKWCNETGNEFLGYSRDGNKLVIKLRLKR</sequence>
<dbReference type="InterPro" id="IPR001455">
    <property type="entry name" value="TusA-like"/>
</dbReference>
<dbReference type="eggNOG" id="arCOG02062">
    <property type="taxonomic scope" value="Archaea"/>
</dbReference>
<dbReference type="AlphaFoldDB" id="H2C818"/>
<dbReference type="Gene3D" id="3.30.110.40">
    <property type="entry name" value="TusA-like domain"/>
    <property type="match status" value="1"/>
</dbReference>
<gene>
    <name evidence="2" type="ORF">MetMK1DRAFT_00027210</name>
</gene>
<dbReference type="Pfam" id="PF01206">
    <property type="entry name" value="TusA"/>
    <property type="match status" value="1"/>
</dbReference>
<evidence type="ECO:0000313" key="3">
    <source>
        <dbReference type="Proteomes" id="UP000003980"/>
    </source>
</evidence>
<organism evidence="2 3">
    <name type="scientific">Metallosphaera yellowstonensis MK1</name>
    <dbReference type="NCBI Taxonomy" id="671065"/>
    <lineage>
        <taxon>Archaea</taxon>
        <taxon>Thermoproteota</taxon>
        <taxon>Thermoprotei</taxon>
        <taxon>Sulfolobales</taxon>
        <taxon>Sulfolobaceae</taxon>
        <taxon>Metallosphaera</taxon>
    </lineage>
</organism>
<dbReference type="EMBL" id="JH597770">
    <property type="protein sequence ID" value="EHP68294.1"/>
    <property type="molecule type" value="Genomic_DNA"/>
</dbReference>
<dbReference type="InterPro" id="IPR036868">
    <property type="entry name" value="TusA-like_sf"/>
</dbReference>
<reference evidence="2 3" key="1">
    <citation type="submission" date="2012-01" db="EMBL/GenBank/DDBJ databases">
        <title>Improved High-Quality Draft sequence of Metallosphaera yellowstonensis MK1.</title>
        <authorList>
            <consortium name="US DOE Joint Genome Institute"/>
            <person name="Lucas S."/>
            <person name="Han J."/>
            <person name="Cheng J.-F."/>
            <person name="Goodwin L."/>
            <person name="Pitluck S."/>
            <person name="Peters L."/>
            <person name="Teshima H."/>
            <person name="Detter J.C."/>
            <person name="Han C."/>
            <person name="Tapia R."/>
            <person name="Land M."/>
            <person name="Hauser L."/>
            <person name="Kyrpides N."/>
            <person name="Kozubal M."/>
            <person name="Macur R.E."/>
            <person name="Jay Z."/>
            <person name="Inskeep W."/>
            <person name="Woyke T."/>
        </authorList>
    </citation>
    <scope>NUCLEOTIDE SEQUENCE [LARGE SCALE GENOMIC DNA]</scope>
    <source>
        <strain evidence="2 3">MK1</strain>
    </source>
</reference>
<accession>H2C818</accession>
<dbReference type="Proteomes" id="UP000003980">
    <property type="component" value="Unassembled WGS sequence"/>
</dbReference>
<dbReference type="STRING" id="671065.MetMK1DRAFT_00027210"/>
<protein>
    <recommendedName>
        <fullName evidence="1">UPF0033 domain-containing protein</fullName>
    </recommendedName>
</protein>
<name>H2C818_9CREN</name>
<evidence type="ECO:0000313" key="2">
    <source>
        <dbReference type="EMBL" id="EHP68294.1"/>
    </source>
</evidence>
<dbReference type="RefSeq" id="WP_009074545.1">
    <property type="nucleotide sequence ID" value="NZ_JH597770.1"/>
</dbReference>
<keyword evidence="3" id="KW-1185">Reference proteome</keyword>
<evidence type="ECO:0000259" key="1">
    <source>
        <dbReference type="Pfam" id="PF01206"/>
    </source>
</evidence>
<proteinExistence type="predicted"/>
<dbReference type="SUPFAM" id="SSF64307">
    <property type="entry name" value="SirA-like"/>
    <property type="match status" value="1"/>
</dbReference>
<feature type="domain" description="UPF0033" evidence="1">
    <location>
        <begin position="7"/>
        <end position="70"/>
    </location>
</feature>
<dbReference type="HOGENOM" id="CLU_2679025_0_0_2"/>